<accession>W6R0G3</accession>
<name>W6R0G3_PENRF</name>
<evidence type="ECO:0000313" key="1">
    <source>
        <dbReference type="EMBL" id="CDM35287.1"/>
    </source>
</evidence>
<dbReference type="AlphaFoldDB" id="W6R0G3"/>
<reference evidence="1" key="1">
    <citation type="journal article" date="2014" name="Nat. Commun.">
        <title>Multiple recent horizontal transfers of a large genomic region in cheese making fungi.</title>
        <authorList>
            <person name="Cheeseman K."/>
            <person name="Ropars J."/>
            <person name="Renault P."/>
            <person name="Dupont J."/>
            <person name="Gouzy J."/>
            <person name="Branca A."/>
            <person name="Abraham A.L."/>
            <person name="Ceppi M."/>
            <person name="Conseiller E."/>
            <person name="Debuchy R."/>
            <person name="Malagnac F."/>
            <person name="Goarin A."/>
            <person name="Silar P."/>
            <person name="Lacoste S."/>
            <person name="Sallet E."/>
            <person name="Bensimon A."/>
            <person name="Giraud T."/>
            <person name="Brygoo Y."/>
        </authorList>
    </citation>
    <scope>NUCLEOTIDE SEQUENCE [LARGE SCALE GENOMIC DNA]</scope>
    <source>
        <strain evidence="1">FM164</strain>
    </source>
</reference>
<gene>
    <name evidence="1" type="ORF">PROQFM164_S04g000168</name>
</gene>
<dbReference type="EMBL" id="HG792018">
    <property type="protein sequence ID" value="CDM35287.1"/>
    <property type="molecule type" value="Genomic_DNA"/>
</dbReference>
<proteinExistence type="predicted"/>
<protein>
    <submittedName>
        <fullName evidence="1">Genomic scaffold, ProqFM164S04</fullName>
    </submittedName>
</protein>
<organism evidence="1 2">
    <name type="scientific">Penicillium roqueforti (strain FM164)</name>
    <dbReference type="NCBI Taxonomy" id="1365484"/>
    <lineage>
        <taxon>Eukaryota</taxon>
        <taxon>Fungi</taxon>
        <taxon>Dikarya</taxon>
        <taxon>Ascomycota</taxon>
        <taxon>Pezizomycotina</taxon>
        <taxon>Eurotiomycetes</taxon>
        <taxon>Eurotiomycetidae</taxon>
        <taxon>Eurotiales</taxon>
        <taxon>Aspergillaceae</taxon>
        <taxon>Penicillium</taxon>
    </lineage>
</organism>
<dbReference type="Proteomes" id="UP000030686">
    <property type="component" value="Unassembled WGS sequence"/>
</dbReference>
<evidence type="ECO:0000313" key="2">
    <source>
        <dbReference type="Proteomes" id="UP000030686"/>
    </source>
</evidence>
<keyword evidence="2" id="KW-1185">Reference proteome</keyword>
<sequence length="61" mass="7164">MASPLKNGCGELDLTRKGNQWCVKYGQAFLMIWREKFQLFRLIPRYFDQSQSLALASTPFY</sequence>